<feature type="compositionally biased region" description="Basic and acidic residues" evidence="1">
    <location>
        <begin position="1"/>
        <end position="12"/>
    </location>
</feature>
<dbReference type="EMBL" id="VSRR010038198">
    <property type="protein sequence ID" value="MPC74079.1"/>
    <property type="molecule type" value="Genomic_DNA"/>
</dbReference>
<dbReference type="AlphaFoldDB" id="A0A5B7HWF0"/>
<dbReference type="Proteomes" id="UP000324222">
    <property type="component" value="Unassembled WGS sequence"/>
</dbReference>
<comment type="caution">
    <text evidence="2">The sequence shown here is derived from an EMBL/GenBank/DDBJ whole genome shotgun (WGS) entry which is preliminary data.</text>
</comment>
<accession>A0A5B7HWF0</accession>
<name>A0A5B7HWF0_PORTR</name>
<sequence>MAGDKQSQDKGHGTGHSKAGWAGGYVVIYTWEAVNVMYSLPFIPAIPPSTCHSNTLTRHYREA</sequence>
<feature type="region of interest" description="Disordered" evidence="1">
    <location>
        <begin position="1"/>
        <end position="20"/>
    </location>
</feature>
<evidence type="ECO:0000313" key="2">
    <source>
        <dbReference type="EMBL" id="MPC74079.1"/>
    </source>
</evidence>
<reference evidence="2 3" key="1">
    <citation type="submission" date="2019-05" db="EMBL/GenBank/DDBJ databases">
        <title>Another draft genome of Portunus trituberculatus and its Hox gene families provides insights of decapod evolution.</title>
        <authorList>
            <person name="Jeong J.-H."/>
            <person name="Song I."/>
            <person name="Kim S."/>
            <person name="Choi T."/>
            <person name="Kim D."/>
            <person name="Ryu S."/>
            <person name="Kim W."/>
        </authorList>
    </citation>
    <scope>NUCLEOTIDE SEQUENCE [LARGE SCALE GENOMIC DNA]</scope>
    <source>
        <tissue evidence="2">Muscle</tissue>
    </source>
</reference>
<evidence type="ECO:0000256" key="1">
    <source>
        <dbReference type="SAM" id="MobiDB-lite"/>
    </source>
</evidence>
<gene>
    <name evidence="2" type="ORF">E2C01_068424</name>
</gene>
<protein>
    <submittedName>
        <fullName evidence="2">Uncharacterized protein</fullName>
    </submittedName>
</protein>
<proteinExistence type="predicted"/>
<organism evidence="2 3">
    <name type="scientific">Portunus trituberculatus</name>
    <name type="common">Swimming crab</name>
    <name type="synonym">Neptunus trituberculatus</name>
    <dbReference type="NCBI Taxonomy" id="210409"/>
    <lineage>
        <taxon>Eukaryota</taxon>
        <taxon>Metazoa</taxon>
        <taxon>Ecdysozoa</taxon>
        <taxon>Arthropoda</taxon>
        <taxon>Crustacea</taxon>
        <taxon>Multicrustacea</taxon>
        <taxon>Malacostraca</taxon>
        <taxon>Eumalacostraca</taxon>
        <taxon>Eucarida</taxon>
        <taxon>Decapoda</taxon>
        <taxon>Pleocyemata</taxon>
        <taxon>Brachyura</taxon>
        <taxon>Eubrachyura</taxon>
        <taxon>Portunoidea</taxon>
        <taxon>Portunidae</taxon>
        <taxon>Portuninae</taxon>
        <taxon>Portunus</taxon>
    </lineage>
</organism>
<evidence type="ECO:0000313" key="3">
    <source>
        <dbReference type="Proteomes" id="UP000324222"/>
    </source>
</evidence>
<keyword evidence="3" id="KW-1185">Reference proteome</keyword>